<dbReference type="GO" id="GO:0000976">
    <property type="term" value="F:transcription cis-regulatory region binding"/>
    <property type="evidence" value="ECO:0007669"/>
    <property type="project" value="TreeGrafter"/>
</dbReference>
<dbReference type="SUPFAM" id="SSF46894">
    <property type="entry name" value="C-terminal effector domain of the bipartite response regulators"/>
    <property type="match status" value="1"/>
</dbReference>
<dbReference type="InterPro" id="IPR001867">
    <property type="entry name" value="OmpR/PhoB-type_DNA-bd"/>
</dbReference>
<dbReference type="InterPro" id="IPR011006">
    <property type="entry name" value="CheY-like_superfamily"/>
</dbReference>
<keyword evidence="11" id="KW-1185">Reference proteome</keyword>
<gene>
    <name evidence="10" type="ORF">HNQ47_000711</name>
</gene>
<dbReference type="InterPro" id="IPR039420">
    <property type="entry name" value="WalR-like"/>
</dbReference>
<dbReference type="GO" id="GO:0005829">
    <property type="term" value="C:cytosol"/>
    <property type="evidence" value="ECO:0007669"/>
    <property type="project" value="TreeGrafter"/>
</dbReference>
<dbReference type="GO" id="GO:0006355">
    <property type="term" value="P:regulation of DNA-templated transcription"/>
    <property type="evidence" value="ECO:0007669"/>
    <property type="project" value="InterPro"/>
</dbReference>
<dbReference type="Proteomes" id="UP000539953">
    <property type="component" value="Unassembled WGS sequence"/>
</dbReference>
<dbReference type="EMBL" id="JACHHK010000002">
    <property type="protein sequence ID" value="MBB5182692.1"/>
    <property type="molecule type" value="Genomic_DNA"/>
</dbReference>
<keyword evidence="1 6" id="KW-0597">Phosphoprotein</keyword>
<evidence type="ECO:0000259" key="9">
    <source>
        <dbReference type="PROSITE" id="PS51755"/>
    </source>
</evidence>
<evidence type="ECO:0000256" key="5">
    <source>
        <dbReference type="ARBA" id="ARBA00023163"/>
    </source>
</evidence>
<evidence type="ECO:0000313" key="11">
    <source>
        <dbReference type="Proteomes" id="UP000539953"/>
    </source>
</evidence>
<dbReference type="CDD" id="cd00383">
    <property type="entry name" value="trans_reg_C"/>
    <property type="match status" value="1"/>
</dbReference>
<dbReference type="SMART" id="SM00862">
    <property type="entry name" value="Trans_reg_C"/>
    <property type="match status" value="1"/>
</dbReference>
<evidence type="ECO:0000256" key="6">
    <source>
        <dbReference type="PROSITE-ProRule" id="PRU00169"/>
    </source>
</evidence>
<dbReference type="InterPro" id="IPR036388">
    <property type="entry name" value="WH-like_DNA-bd_sf"/>
</dbReference>
<dbReference type="RefSeq" id="WP_183327567.1">
    <property type="nucleotide sequence ID" value="NZ_JACHHK010000002.1"/>
</dbReference>
<proteinExistence type="predicted"/>
<feature type="domain" description="Response regulatory" evidence="8">
    <location>
        <begin position="6"/>
        <end position="119"/>
    </location>
</feature>
<sequence>MAEKDRILIVEDDEDISMIEETYLQSAGYETTVLRNGENILSYMEEHPCDLVLLDLMLPGKNGYEICAEIRKKYDLPILMVTARNESIDKVRGFNIGADDYIPKPFDPMELTVRVRANLRQYHRLKENAGKTSTPEENAVPEIQIGDLRIQPDSWRVFKKDQEIRLPNREFELLKFMAQNPNIVFSREQLMEKIWGYDYVGDTSTIMVHINRLREKIEDDPKNPKILETVWGAGYRLNKNPE</sequence>
<dbReference type="InterPro" id="IPR016032">
    <property type="entry name" value="Sig_transdc_resp-reg_C-effctor"/>
</dbReference>
<dbReference type="Gene3D" id="3.40.50.2300">
    <property type="match status" value="1"/>
</dbReference>
<dbReference type="CDD" id="cd17574">
    <property type="entry name" value="REC_OmpR"/>
    <property type="match status" value="1"/>
</dbReference>
<keyword evidence="5" id="KW-0804">Transcription</keyword>
<keyword evidence="2" id="KW-0902">Two-component regulatory system</keyword>
<dbReference type="AlphaFoldDB" id="A0A7W8FX79"/>
<dbReference type="GO" id="GO:0032993">
    <property type="term" value="C:protein-DNA complex"/>
    <property type="evidence" value="ECO:0007669"/>
    <property type="project" value="TreeGrafter"/>
</dbReference>
<evidence type="ECO:0000256" key="7">
    <source>
        <dbReference type="PROSITE-ProRule" id="PRU01091"/>
    </source>
</evidence>
<feature type="modified residue" description="4-aspartylphosphate" evidence="6">
    <location>
        <position position="55"/>
    </location>
</feature>
<organism evidence="10 11">
    <name type="scientific">Catenisphaera adipataccumulans</name>
    <dbReference type="NCBI Taxonomy" id="700500"/>
    <lineage>
        <taxon>Bacteria</taxon>
        <taxon>Bacillati</taxon>
        <taxon>Bacillota</taxon>
        <taxon>Erysipelotrichia</taxon>
        <taxon>Erysipelotrichales</taxon>
        <taxon>Erysipelotrichaceae</taxon>
        <taxon>Catenisphaera</taxon>
    </lineage>
</organism>
<dbReference type="Pfam" id="PF00072">
    <property type="entry name" value="Response_reg"/>
    <property type="match status" value="1"/>
</dbReference>
<accession>A0A7W8FX79</accession>
<evidence type="ECO:0000256" key="1">
    <source>
        <dbReference type="ARBA" id="ARBA00022553"/>
    </source>
</evidence>
<dbReference type="PANTHER" id="PTHR48111:SF40">
    <property type="entry name" value="PHOSPHATE REGULON TRANSCRIPTIONAL REGULATORY PROTEIN PHOB"/>
    <property type="match status" value="1"/>
</dbReference>
<dbReference type="InterPro" id="IPR001789">
    <property type="entry name" value="Sig_transdc_resp-reg_receiver"/>
</dbReference>
<dbReference type="PROSITE" id="PS50110">
    <property type="entry name" value="RESPONSE_REGULATORY"/>
    <property type="match status" value="1"/>
</dbReference>
<reference evidence="10 11" key="1">
    <citation type="submission" date="2020-08" db="EMBL/GenBank/DDBJ databases">
        <title>Genomic Encyclopedia of Type Strains, Phase IV (KMG-IV): sequencing the most valuable type-strain genomes for metagenomic binning, comparative biology and taxonomic classification.</title>
        <authorList>
            <person name="Goeker M."/>
        </authorList>
    </citation>
    <scope>NUCLEOTIDE SEQUENCE [LARGE SCALE GENOMIC DNA]</scope>
    <source>
        <strain evidence="10 11">DSM 25799</strain>
    </source>
</reference>
<dbReference type="SUPFAM" id="SSF52172">
    <property type="entry name" value="CheY-like"/>
    <property type="match status" value="1"/>
</dbReference>
<dbReference type="GO" id="GO:0000156">
    <property type="term" value="F:phosphorelay response regulator activity"/>
    <property type="evidence" value="ECO:0007669"/>
    <property type="project" value="TreeGrafter"/>
</dbReference>
<evidence type="ECO:0000256" key="2">
    <source>
        <dbReference type="ARBA" id="ARBA00023012"/>
    </source>
</evidence>
<protein>
    <submittedName>
        <fullName evidence="10">DNA-binding response OmpR family regulator</fullName>
    </submittedName>
</protein>
<dbReference type="FunFam" id="3.40.50.2300:FF:000001">
    <property type="entry name" value="DNA-binding response regulator PhoB"/>
    <property type="match status" value="1"/>
</dbReference>
<comment type="caution">
    <text evidence="10">The sequence shown here is derived from an EMBL/GenBank/DDBJ whole genome shotgun (WGS) entry which is preliminary data.</text>
</comment>
<dbReference type="FunFam" id="1.10.10.10:FF:000018">
    <property type="entry name" value="DNA-binding response regulator ResD"/>
    <property type="match status" value="1"/>
</dbReference>
<dbReference type="Pfam" id="PF00486">
    <property type="entry name" value="Trans_reg_C"/>
    <property type="match status" value="1"/>
</dbReference>
<feature type="DNA-binding region" description="OmpR/PhoB-type" evidence="7">
    <location>
        <begin position="140"/>
        <end position="239"/>
    </location>
</feature>
<evidence type="ECO:0000256" key="4">
    <source>
        <dbReference type="ARBA" id="ARBA00023125"/>
    </source>
</evidence>
<dbReference type="Gene3D" id="1.10.10.10">
    <property type="entry name" value="Winged helix-like DNA-binding domain superfamily/Winged helix DNA-binding domain"/>
    <property type="match status" value="1"/>
</dbReference>
<dbReference type="SMART" id="SM00448">
    <property type="entry name" value="REC"/>
    <property type="match status" value="1"/>
</dbReference>
<evidence type="ECO:0000313" key="10">
    <source>
        <dbReference type="EMBL" id="MBB5182692.1"/>
    </source>
</evidence>
<dbReference type="PANTHER" id="PTHR48111">
    <property type="entry name" value="REGULATOR OF RPOS"/>
    <property type="match status" value="1"/>
</dbReference>
<evidence type="ECO:0000256" key="3">
    <source>
        <dbReference type="ARBA" id="ARBA00023015"/>
    </source>
</evidence>
<dbReference type="Gene3D" id="6.10.250.690">
    <property type="match status" value="1"/>
</dbReference>
<keyword evidence="3" id="KW-0805">Transcription regulation</keyword>
<dbReference type="PROSITE" id="PS51755">
    <property type="entry name" value="OMPR_PHOB"/>
    <property type="match status" value="1"/>
</dbReference>
<keyword evidence="4 7" id="KW-0238">DNA-binding</keyword>
<feature type="domain" description="OmpR/PhoB-type" evidence="9">
    <location>
        <begin position="140"/>
        <end position="239"/>
    </location>
</feature>
<name>A0A7W8FX79_9FIRM</name>
<evidence type="ECO:0000259" key="8">
    <source>
        <dbReference type="PROSITE" id="PS50110"/>
    </source>
</evidence>